<dbReference type="InterPro" id="IPR038770">
    <property type="entry name" value="Na+/solute_symporter_sf"/>
</dbReference>
<dbReference type="Pfam" id="PF13593">
    <property type="entry name" value="SBF_like"/>
    <property type="match status" value="1"/>
</dbReference>
<dbReference type="PANTHER" id="PTHR18640">
    <property type="entry name" value="SOLUTE CARRIER FAMILY 10 MEMBER 7"/>
    <property type="match status" value="1"/>
</dbReference>
<feature type="transmembrane region" description="Helical" evidence="2">
    <location>
        <begin position="78"/>
        <end position="97"/>
    </location>
</feature>
<proteinExistence type="inferred from homology"/>
<feature type="transmembrane region" description="Helical" evidence="2">
    <location>
        <begin position="16"/>
        <end position="36"/>
    </location>
</feature>
<feature type="transmembrane region" description="Helical" evidence="2">
    <location>
        <begin position="48"/>
        <end position="66"/>
    </location>
</feature>
<comment type="similarity">
    <text evidence="1">Belongs to the bile acid:sodium symporter (BASS) (TC 2.A.28) family.</text>
</comment>
<evidence type="ECO:0000313" key="3">
    <source>
        <dbReference type="EMBL" id="KAJ1520809.1"/>
    </source>
</evidence>
<feature type="transmembrane region" description="Helical" evidence="2">
    <location>
        <begin position="239"/>
        <end position="260"/>
    </location>
</feature>
<evidence type="ECO:0000256" key="2">
    <source>
        <dbReference type="SAM" id="Phobius"/>
    </source>
</evidence>
<dbReference type="GO" id="GO:0005886">
    <property type="term" value="C:plasma membrane"/>
    <property type="evidence" value="ECO:0007669"/>
    <property type="project" value="TreeGrafter"/>
</dbReference>
<evidence type="ECO:0000313" key="4">
    <source>
        <dbReference type="Proteomes" id="UP001075354"/>
    </source>
</evidence>
<keyword evidence="2" id="KW-1133">Transmembrane helix</keyword>
<keyword evidence="2" id="KW-0472">Membrane</keyword>
<dbReference type="PANTHER" id="PTHR18640:SF5">
    <property type="entry name" value="SODIUM_BILE ACID COTRANSPORTER 7"/>
    <property type="match status" value="1"/>
</dbReference>
<dbReference type="InterPro" id="IPR016833">
    <property type="entry name" value="Put_Na-Bile_cotransptr"/>
</dbReference>
<organism evidence="3 4">
    <name type="scientific">Megalurothrips usitatus</name>
    <name type="common">bean blossom thrips</name>
    <dbReference type="NCBI Taxonomy" id="439358"/>
    <lineage>
        <taxon>Eukaryota</taxon>
        <taxon>Metazoa</taxon>
        <taxon>Ecdysozoa</taxon>
        <taxon>Arthropoda</taxon>
        <taxon>Hexapoda</taxon>
        <taxon>Insecta</taxon>
        <taxon>Pterygota</taxon>
        <taxon>Neoptera</taxon>
        <taxon>Paraneoptera</taxon>
        <taxon>Thysanoptera</taxon>
        <taxon>Terebrantia</taxon>
        <taxon>Thripoidea</taxon>
        <taxon>Thripidae</taxon>
        <taxon>Megalurothrips</taxon>
    </lineage>
</organism>
<feature type="transmembrane region" description="Helical" evidence="2">
    <location>
        <begin position="176"/>
        <end position="197"/>
    </location>
</feature>
<comment type="caution">
    <text evidence="3">The sequence shown here is derived from an EMBL/GenBank/DDBJ whole genome shotgun (WGS) entry which is preliminary data.</text>
</comment>
<protein>
    <recommendedName>
        <fullName evidence="5">Sodium/bile acid cotransporter</fullName>
    </recommendedName>
</protein>
<dbReference type="Gene3D" id="1.20.1530.20">
    <property type="match status" value="1"/>
</dbReference>
<feature type="transmembrane region" description="Helical" evidence="2">
    <location>
        <begin position="142"/>
        <end position="164"/>
    </location>
</feature>
<feature type="transmembrane region" description="Helical" evidence="2">
    <location>
        <begin position="209"/>
        <end position="227"/>
    </location>
</feature>
<keyword evidence="4" id="KW-1185">Reference proteome</keyword>
<dbReference type="AlphaFoldDB" id="A0AAV7X4G3"/>
<dbReference type="PIRSF" id="PIRSF026166">
    <property type="entry name" value="UCP026166"/>
    <property type="match status" value="1"/>
</dbReference>
<gene>
    <name evidence="3" type="ORF">ONE63_003900</name>
</gene>
<keyword evidence="2" id="KW-0812">Transmembrane</keyword>
<evidence type="ECO:0008006" key="5">
    <source>
        <dbReference type="Google" id="ProtNLM"/>
    </source>
</evidence>
<reference evidence="3" key="1">
    <citation type="submission" date="2022-12" db="EMBL/GenBank/DDBJ databases">
        <title>Chromosome-level genome assembly of the bean flower thrips Megalurothrips usitatus.</title>
        <authorList>
            <person name="Ma L."/>
            <person name="Liu Q."/>
            <person name="Li H."/>
            <person name="Cai W."/>
        </authorList>
    </citation>
    <scope>NUCLEOTIDE SEQUENCE</scope>
    <source>
        <strain evidence="3">Cailab_2022a</strain>
    </source>
</reference>
<dbReference type="EMBL" id="JAPTSV010000014">
    <property type="protein sequence ID" value="KAJ1520809.1"/>
    <property type="molecule type" value="Genomic_DNA"/>
</dbReference>
<accession>A0AAV7X4G3</accession>
<feature type="transmembrane region" description="Helical" evidence="2">
    <location>
        <begin position="272"/>
        <end position="297"/>
    </location>
</feature>
<evidence type="ECO:0000256" key="1">
    <source>
        <dbReference type="ARBA" id="ARBA00006528"/>
    </source>
</evidence>
<feature type="transmembrane region" description="Helical" evidence="2">
    <location>
        <begin position="303"/>
        <end position="322"/>
    </location>
</feature>
<dbReference type="Proteomes" id="UP001075354">
    <property type="component" value="Chromosome 14"/>
</dbReference>
<name>A0AAV7X4G3_9NEOP</name>
<feature type="transmembrane region" description="Helical" evidence="2">
    <location>
        <begin position="109"/>
        <end position="130"/>
    </location>
</feature>
<sequence>MIRRRRMKPADLLKKYWFLIGILVSIVLAQLAPNFGATGGPLAPELTVKYGAIAVIFFMSGLSLNISDMKKAVVQYRLHAFIQLFTFLFVPVCVKIITSLLRFAGINEWVLKGLITVSVMPPPVSTAVILTKAVGGNEAGAVFNSALGSFLGIIITPLCLLLFLGSSTVVPFRRTVAQLGVTVVLPLLVGQAVRASGMLRSSDLPTSQVGQVALLLIIYTTFCDAFLEHDAGMDPVDILVTVMLVVILQLLLMYLAWTFSGLQKMFSTPDRAAITFCCSHKSLTLGIPILRILFAGYSHFSSISLPLLVYHPAQIILGSLLAPEMREWLRTHQKR</sequence>